<feature type="transmembrane region" description="Helical" evidence="5">
    <location>
        <begin position="770"/>
        <end position="787"/>
    </location>
</feature>
<feature type="region of interest" description="Disordered" evidence="4">
    <location>
        <begin position="450"/>
        <end position="471"/>
    </location>
</feature>
<dbReference type="SUPFAM" id="SSF117281">
    <property type="entry name" value="Kelch motif"/>
    <property type="match status" value="1"/>
</dbReference>
<dbReference type="GO" id="GO:0005829">
    <property type="term" value="C:cytosol"/>
    <property type="evidence" value="ECO:0007669"/>
    <property type="project" value="TreeGrafter"/>
</dbReference>
<organism evidence="6 7">
    <name type="scientific">Emiliania huxleyi (strain CCMP1516)</name>
    <dbReference type="NCBI Taxonomy" id="280463"/>
    <lineage>
        <taxon>Eukaryota</taxon>
        <taxon>Haptista</taxon>
        <taxon>Haptophyta</taxon>
        <taxon>Prymnesiophyceae</taxon>
        <taxon>Isochrysidales</taxon>
        <taxon>Noelaerhabdaceae</taxon>
        <taxon>Emiliania</taxon>
    </lineage>
</organism>
<evidence type="ECO:0000256" key="3">
    <source>
        <dbReference type="ARBA" id="ARBA00022737"/>
    </source>
</evidence>
<keyword evidence="7" id="KW-1185">Reference proteome</keyword>
<dbReference type="PaxDb" id="2903-EOD39355"/>
<dbReference type="GO" id="GO:0006913">
    <property type="term" value="P:nucleocytoplasmic transport"/>
    <property type="evidence" value="ECO:0007669"/>
    <property type="project" value="TreeGrafter"/>
</dbReference>
<dbReference type="SUPFAM" id="SSF52047">
    <property type="entry name" value="RNI-like"/>
    <property type="match status" value="1"/>
</dbReference>
<evidence type="ECO:0000313" key="7">
    <source>
        <dbReference type="Proteomes" id="UP000013827"/>
    </source>
</evidence>
<dbReference type="KEGG" id="ehx:EMIHUDRAFT_223545"/>
<dbReference type="SMART" id="SM00368">
    <property type="entry name" value="LRR_RI"/>
    <property type="match status" value="7"/>
</dbReference>
<dbReference type="GO" id="GO:0005634">
    <property type="term" value="C:nucleus"/>
    <property type="evidence" value="ECO:0007669"/>
    <property type="project" value="TreeGrafter"/>
</dbReference>
<keyword evidence="1" id="KW-0343">GTPase activation</keyword>
<sequence>MTATALCQVALGGGPTPRAYHSTTRVGSALFVFGGQTYMHTSGGAESVLGDLPIFDLVRMAWETRDSRGNPPRPRYWHTATLVGGSIVIAGGYTGTRSLSDVHLLDTEAMAWSSPPLSSPLPPLACHSATLVGGRLYLFGGMAVTLDDAGASCVEQPRSRASRVEYHEDVHSIDCGEMSEAGTALRGRHGNPSSSVCAQCPEARVVGAPRPLDEVSTLDLEGLGTWHSVQVPGEAPAPVYGHSATLVGSKVVVFGGWDGSSPLNSAHVLDTTLLEHRSAARGHAAGHQAFDGGLARHRPGRVALFKRARIADKFYRKCEGKLEDLGVGDAGDLLTVVAVKGIASLGLHELQAEKLRRTLLGRRGWEDAAAVAASFGGLSLDDTPAGVAAGDQAASGAASAPALDGMAVDGGYASADEDAGPASGAETNLRVGWVAKNKKNWFQGTVRRPIERGLPKSKKERAASDGGGPYQQLIDGEGDSPYLPRMTKGLLAALLTTNTCCTAFLGMILVVLYQHSYASGVGEGVMHTMTADGLTEAETEEGEIVTEDHIGFSNPFAPTFFDFECLLANGTGDPCDAYVAEAFADQMFVPLRTDTLAGLWLSTIFLYSLAQIGGIPRPRFVDRRIDWPGVVFWLSWMLTQLCQFFVVGLSLAMQVVAFFGVHERTGPCMVRVDNFTLLDEYATVTFAAQPALLSKLLLLVVYGYLLSLGGLVFIGRNVNEVEFKIEASKTNTSLVQPIPLASVLYFISRWALYGICLGTVGGWLSWVDTSWAAALVAAAVGSLTGGFRRGKDWPSCATIAKCALGVLLALPILPNLVYLPLGGLFVAFVKLSFAAGRTSLDLIESTATSEWRCCQRLEALTKAAAAATKPAISWLAPLGSLELSSGMSMVVQGLAYTETSLSTLAGGLACVLGCLALSPLVAYGTWAAEQGRLEPDYDVEDSAVDAVQARLWMLWLLVATHGVLLAVDNFLMEGELLLDRCRDRGIYLSLTSDSRLNVFLTVYAIPFLLALGFAIFFTSQDNSYIERIFRHAQVVYGDSFAFLATLQLDVSGLQPFIDSVVADMAAFMGDPLGEAQRVADRLAEIVADPLAPVMEVVEVLANMSRYLEIDPSYFVEHSAALDVLNVALGLLKLLATYGRKAFALYDVVLRLFRGENEEGNEEDDGVVQVHECVADPNKAQLEADIELLCQRGVYSEDKTSWDLKNAQLAAGDVATIALWLKDNRVLTTLNLRYNGIGNEGAAALGEALRGNAVMTDLVLMGNNIGDEGAAALASALRVNGVLTCLVLWENNIGDEGAKALAVALRVNEVLTKLYLDGHELDLPKLRGTDPVTSLHLSRKSLGSASAIVIASLIAGNAVLTNLNLKGNQLCGIDTYCEGTYSAAGITALAEALKFNGVLTKLDLASNSIGADGAEALASALRVNGVLTDLRLNNNNIRDEGAKAIAEALRGNEVLTDLNLSGNNIGGGTGWIKASEVEGESKEVGSKVIYQGREMVVSVGVDSDGELKLVDVVQTGVLAIAKALEVNEVLKSIDLSDNNLGDEGEKAIHDAVRGREGFELEM</sequence>
<keyword evidence="2" id="KW-0433">Leucine-rich repeat</keyword>
<keyword evidence="5" id="KW-0472">Membrane</keyword>
<dbReference type="RefSeq" id="XP_005791784.1">
    <property type="nucleotide sequence ID" value="XM_005791727.1"/>
</dbReference>
<dbReference type="InterPro" id="IPR015915">
    <property type="entry name" value="Kelch-typ_b-propeller"/>
</dbReference>
<dbReference type="GeneID" id="17284626"/>
<dbReference type="InterPro" id="IPR027038">
    <property type="entry name" value="RanGap"/>
</dbReference>
<dbReference type="Proteomes" id="UP000013827">
    <property type="component" value="Unassembled WGS sequence"/>
</dbReference>
<dbReference type="GO" id="GO:0005096">
    <property type="term" value="F:GTPase activator activity"/>
    <property type="evidence" value="ECO:0007669"/>
    <property type="project" value="UniProtKB-KW"/>
</dbReference>
<dbReference type="HOGENOM" id="CLU_245936_0_0_1"/>
<feature type="transmembrane region" description="Helical" evidence="5">
    <location>
        <begin position="998"/>
        <end position="1017"/>
    </location>
</feature>
<keyword evidence="3" id="KW-0677">Repeat</keyword>
<dbReference type="PANTHER" id="PTHR24113:SF12">
    <property type="entry name" value="RAN GTPASE-ACTIVATING PROTEIN 1"/>
    <property type="match status" value="1"/>
</dbReference>
<evidence type="ECO:0000256" key="2">
    <source>
        <dbReference type="ARBA" id="ARBA00022614"/>
    </source>
</evidence>
<evidence type="ECO:0000256" key="5">
    <source>
        <dbReference type="SAM" id="Phobius"/>
    </source>
</evidence>
<feature type="transmembrane region" description="Helical" evidence="5">
    <location>
        <begin position="696"/>
        <end position="714"/>
    </location>
</feature>
<dbReference type="EnsemblProtists" id="EOD39355">
    <property type="protein sequence ID" value="EOD39355"/>
    <property type="gene ID" value="EMIHUDRAFT_223545"/>
</dbReference>
<dbReference type="InterPro" id="IPR032675">
    <property type="entry name" value="LRR_dom_sf"/>
</dbReference>
<feature type="transmembrane region" description="Helical" evidence="5">
    <location>
        <begin position="743"/>
        <end position="764"/>
    </location>
</feature>
<protein>
    <submittedName>
        <fullName evidence="6">Uncharacterized protein</fullName>
    </submittedName>
</protein>
<feature type="transmembrane region" description="Helical" evidence="5">
    <location>
        <begin position="490"/>
        <end position="513"/>
    </location>
</feature>
<feature type="transmembrane region" description="Helical" evidence="5">
    <location>
        <begin position="627"/>
        <end position="653"/>
    </location>
</feature>
<reference evidence="6" key="2">
    <citation type="submission" date="2024-10" db="UniProtKB">
        <authorList>
            <consortium name="EnsemblProtists"/>
        </authorList>
    </citation>
    <scope>IDENTIFICATION</scope>
</reference>
<feature type="transmembrane region" description="Helical" evidence="5">
    <location>
        <begin position="949"/>
        <end position="967"/>
    </location>
</feature>
<evidence type="ECO:0000256" key="4">
    <source>
        <dbReference type="SAM" id="MobiDB-lite"/>
    </source>
</evidence>
<dbReference type="GO" id="GO:0048471">
    <property type="term" value="C:perinuclear region of cytoplasm"/>
    <property type="evidence" value="ECO:0007669"/>
    <property type="project" value="TreeGrafter"/>
</dbReference>
<dbReference type="Pfam" id="PF01344">
    <property type="entry name" value="Kelch_1"/>
    <property type="match status" value="1"/>
</dbReference>
<evidence type="ECO:0000256" key="1">
    <source>
        <dbReference type="ARBA" id="ARBA00022468"/>
    </source>
</evidence>
<dbReference type="GO" id="GO:0031267">
    <property type="term" value="F:small GTPase binding"/>
    <property type="evidence" value="ECO:0007669"/>
    <property type="project" value="TreeGrafter"/>
</dbReference>
<dbReference type="Pfam" id="PF13516">
    <property type="entry name" value="LRR_6"/>
    <property type="match status" value="7"/>
</dbReference>
<name>A0A0D3KUC0_EMIH1</name>
<dbReference type="eggNOG" id="KOG4308">
    <property type="taxonomic scope" value="Eukaryota"/>
</dbReference>
<dbReference type="PANTHER" id="PTHR24113">
    <property type="entry name" value="RAN GTPASE-ACTIVATING PROTEIN 1"/>
    <property type="match status" value="1"/>
</dbReference>
<dbReference type="Gene3D" id="2.120.10.80">
    <property type="entry name" value="Kelch-type beta propeller"/>
    <property type="match status" value="2"/>
</dbReference>
<evidence type="ECO:0000313" key="6">
    <source>
        <dbReference type="EnsemblProtists" id="EOD39355"/>
    </source>
</evidence>
<dbReference type="Gene3D" id="3.80.10.10">
    <property type="entry name" value="Ribonuclease Inhibitor"/>
    <property type="match status" value="3"/>
</dbReference>
<dbReference type="InterPro" id="IPR006652">
    <property type="entry name" value="Kelch_1"/>
</dbReference>
<keyword evidence="5" id="KW-0812">Transmembrane</keyword>
<feature type="transmembrane region" description="Helical" evidence="5">
    <location>
        <begin position="597"/>
        <end position="615"/>
    </location>
</feature>
<accession>A0A0D3KUC0</accession>
<dbReference type="InterPro" id="IPR001611">
    <property type="entry name" value="Leu-rich_rpt"/>
</dbReference>
<feature type="transmembrane region" description="Helical" evidence="5">
    <location>
        <begin position="799"/>
        <end position="821"/>
    </location>
</feature>
<keyword evidence="5" id="KW-1133">Transmembrane helix</keyword>
<dbReference type="Pfam" id="PF24681">
    <property type="entry name" value="Kelch_KLHDC2_KLHL20_DRC7"/>
    <property type="match status" value="1"/>
</dbReference>
<proteinExistence type="predicted"/>
<feature type="transmembrane region" description="Helical" evidence="5">
    <location>
        <begin position="904"/>
        <end position="928"/>
    </location>
</feature>
<reference evidence="7" key="1">
    <citation type="journal article" date="2013" name="Nature">
        <title>Pan genome of the phytoplankton Emiliania underpins its global distribution.</title>
        <authorList>
            <person name="Read B.A."/>
            <person name="Kegel J."/>
            <person name="Klute M.J."/>
            <person name="Kuo A."/>
            <person name="Lefebvre S.C."/>
            <person name="Maumus F."/>
            <person name="Mayer C."/>
            <person name="Miller J."/>
            <person name="Monier A."/>
            <person name="Salamov A."/>
            <person name="Young J."/>
            <person name="Aguilar M."/>
            <person name="Claverie J.M."/>
            <person name="Frickenhaus S."/>
            <person name="Gonzalez K."/>
            <person name="Herman E.K."/>
            <person name="Lin Y.C."/>
            <person name="Napier J."/>
            <person name="Ogata H."/>
            <person name="Sarno A.F."/>
            <person name="Shmutz J."/>
            <person name="Schroeder D."/>
            <person name="de Vargas C."/>
            <person name="Verret F."/>
            <person name="von Dassow P."/>
            <person name="Valentin K."/>
            <person name="Van de Peer Y."/>
            <person name="Wheeler G."/>
            <person name="Dacks J.B."/>
            <person name="Delwiche C.F."/>
            <person name="Dyhrman S.T."/>
            <person name="Glockner G."/>
            <person name="John U."/>
            <person name="Richards T."/>
            <person name="Worden A.Z."/>
            <person name="Zhang X."/>
            <person name="Grigoriev I.V."/>
            <person name="Allen A.E."/>
            <person name="Bidle K."/>
            <person name="Borodovsky M."/>
            <person name="Bowler C."/>
            <person name="Brownlee C."/>
            <person name="Cock J.M."/>
            <person name="Elias M."/>
            <person name="Gladyshev V.N."/>
            <person name="Groth M."/>
            <person name="Guda C."/>
            <person name="Hadaegh A."/>
            <person name="Iglesias-Rodriguez M.D."/>
            <person name="Jenkins J."/>
            <person name="Jones B.M."/>
            <person name="Lawson T."/>
            <person name="Leese F."/>
            <person name="Lindquist E."/>
            <person name="Lobanov A."/>
            <person name="Lomsadze A."/>
            <person name="Malik S.B."/>
            <person name="Marsh M.E."/>
            <person name="Mackinder L."/>
            <person name="Mock T."/>
            <person name="Mueller-Roeber B."/>
            <person name="Pagarete A."/>
            <person name="Parker M."/>
            <person name="Probert I."/>
            <person name="Quesneville H."/>
            <person name="Raines C."/>
            <person name="Rensing S.A."/>
            <person name="Riano-Pachon D.M."/>
            <person name="Richier S."/>
            <person name="Rokitta S."/>
            <person name="Shiraiwa Y."/>
            <person name="Soanes D.M."/>
            <person name="van der Giezen M."/>
            <person name="Wahlund T.M."/>
            <person name="Williams B."/>
            <person name="Wilson W."/>
            <person name="Wolfe G."/>
            <person name="Wurch L.L."/>
        </authorList>
    </citation>
    <scope>NUCLEOTIDE SEQUENCE</scope>
</reference>
<dbReference type="eggNOG" id="KOG0379">
    <property type="taxonomic scope" value="Eukaryota"/>
</dbReference>